<dbReference type="Pfam" id="PF04032">
    <property type="entry name" value="Rpr2"/>
    <property type="match status" value="1"/>
</dbReference>
<evidence type="ECO:0000313" key="7">
    <source>
        <dbReference type="Proteomes" id="UP001154252"/>
    </source>
</evidence>
<dbReference type="InterPro" id="IPR007175">
    <property type="entry name" value="Rpr2/Snm1/Rpp21"/>
</dbReference>
<dbReference type="AlphaFoldDB" id="A0A9W4K670"/>
<keyword evidence="3" id="KW-0862">Zinc</keyword>
<dbReference type="Gene3D" id="6.20.50.20">
    <property type="match status" value="1"/>
</dbReference>
<evidence type="ECO:0000256" key="5">
    <source>
        <dbReference type="SAM" id="MobiDB-lite"/>
    </source>
</evidence>
<feature type="compositionally biased region" description="Basic and acidic residues" evidence="5">
    <location>
        <begin position="68"/>
        <end position="77"/>
    </location>
</feature>
<evidence type="ECO:0000256" key="1">
    <source>
        <dbReference type="ARBA" id="ARBA00022694"/>
    </source>
</evidence>
<name>A0A9W4K670_9EURO</name>
<dbReference type="PANTHER" id="PTHR14742:SF0">
    <property type="entry name" value="RIBONUCLEASE P PROTEIN SUBUNIT P21"/>
    <property type="match status" value="1"/>
</dbReference>
<evidence type="ECO:0000256" key="2">
    <source>
        <dbReference type="ARBA" id="ARBA00022723"/>
    </source>
</evidence>
<comment type="similarity">
    <text evidence="4">Belongs to the eukaryotic/archaeal RNase P protein component 4 family.</text>
</comment>
<dbReference type="OrthoDB" id="128536at2759"/>
<proteinExistence type="inferred from homology"/>
<keyword evidence="7" id="KW-1185">Reference proteome</keyword>
<dbReference type="GO" id="GO:0008033">
    <property type="term" value="P:tRNA processing"/>
    <property type="evidence" value="ECO:0007669"/>
    <property type="project" value="UniProtKB-KW"/>
</dbReference>
<organism evidence="6 7">
    <name type="scientific">Penicillium egyptiacum</name>
    <dbReference type="NCBI Taxonomy" id="1303716"/>
    <lineage>
        <taxon>Eukaryota</taxon>
        <taxon>Fungi</taxon>
        <taxon>Dikarya</taxon>
        <taxon>Ascomycota</taxon>
        <taxon>Pezizomycotina</taxon>
        <taxon>Eurotiomycetes</taxon>
        <taxon>Eurotiomycetidae</taxon>
        <taxon>Eurotiales</taxon>
        <taxon>Aspergillaceae</taxon>
        <taxon>Penicillium</taxon>
    </lineage>
</organism>
<evidence type="ECO:0000313" key="6">
    <source>
        <dbReference type="EMBL" id="CAG8890388.1"/>
    </source>
</evidence>
<evidence type="ECO:0000256" key="4">
    <source>
        <dbReference type="ARBA" id="ARBA00038402"/>
    </source>
</evidence>
<keyword evidence="1" id="KW-0819">tRNA processing</keyword>
<dbReference type="GO" id="GO:0046872">
    <property type="term" value="F:metal ion binding"/>
    <property type="evidence" value="ECO:0007669"/>
    <property type="project" value="UniProtKB-KW"/>
</dbReference>
<protein>
    <recommendedName>
        <fullName evidence="8">RNAse P Rpr2/Rpp21 subunit domain-containing protein</fullName>
    </recommendedName>
</protein>
<accession>A0A9W4K670</accession>
<dbReference type="GO" id="GO:0005655">
    <property type="term" value="C:nucleolar ribonuclease P complex"/>
    <property type="evidence" value="ECO:0007669"/>
    <property type="project" value="TreeGrafter"/>
</dbReference>
<evidence type="ECO:0008006" key="8">
    <source>
        <dbReference type="Google" id="ProtNLM"/>
    </source>
</evidence>
<evidence type="ECO:0000256" key="3">
    <source>
        <dbReference type="ARBA" id="ARBA00022833"/>
    </source>
</evidence>
<reference evidence="6" key="1">
    <citation type="submission" date="2021-07" db="EMBL/GenBank/DDBJ databases">
        <authorList>
            <person name="Branca A.L. A."/>
        </authorList>
    </citation>
    <scope>NUCLEOTIDE SEQUENCE</scope>
</reference>
<feature type="region of interest" description="Disordered" evidence="5">
    <location>
        <begin position="49"/>
        <end position="77"/>
    </location>
</feature>
<comment type="caution">
    <text evidence="6">The sequence shown here is derived from an EMBL/GenBank/DDBJ whole genome shotgun (WGS) entry which is preliminary data.</text>
</comment>
<sequence length="229" mass="25475">MIFEFSRMAKAKGKKEAKNSKNSQSHIRARLDYLHQAAAYFQGKSTLAKDQNGKVHNNEHTSVAGHIDSGDNGHKVDTQQKICPVNQQQTQEPLRNLSRVCVSHLRAVAMKTQIRLPVTLKRSLCKRCDTILTPGVTCSTETRNASRGGKKPWADVLVVRCLSCGTEKRFPQTEKRPKKLAERRKEKDLALLRDVNAQKANMCAASQGEAVELCEENVPMLDAADVPVT</sequence>
<dbReference type="PANTHER" id="PTHR14742">
    <property type="entry name" value="RIBONUCLEASE P SUBUNIT P21"/>
    <property type="match status" value="1"/>
</dbReference>
<keyword evidence="2" id="KW-0479">Metal-binding</keyword>
<dbReference type="EMBL" id="CAJVRC010000843">
    <property type="protein sequence ID" value="CAG8890388.1"/>
    <property type="molecule type" value="Genomic_DNA"/>
</dbReference>
<dbReference type="Proteomes" id="UP001154252">
    <property type="component" value="Unassembled WGS sequence"/>
</dbReference>
<gene>
    <name evidence="6" type="ORF">PEGY_LOCUS2223</name>
</gene>